<evidence type="ECO:0000313" key="2">
    <source>
        <dbReference type="EMBL" id="KAH7095626.1"/>
    </source>
</evidence>
<sequence>MRLFTFASISVTLANLVAANIAPRDESPGTNLSQIDIQSMGVGLHDTKAIGDSIAGRSSLHIYARDDPDDRDPNTVWGRAVCKGERLVAAMQMDHEKLKGTSIVYPVDSQWDGELHVEMEAWGYKDVDDDPEDLDFDCQFDLWGFEAALRSLGIEPKSAGEGGPNQCYRVTHMNGPAVIRGPGNRVPEPVDQRYRVGEQEFRVTGGDFKMGVNAPSGVIYFLDVKSPATEARRLWSRVPALNELPAIRYLSDITWALWNRHMNKQHGNTANVRYIFAMNVANDETETIIQDVFARYKLEDGTKGPDTALKLWPGTKLKTTTVWGAALLGSVNGAAAAHFLIQHKSQFGNKWISEVTIWENENEMMAGSQLLFKIEDIPPTAEQDSDAAEGEEDLAVNIKMAQQANITTPRFVKRYLDGAIINEHIYGAKL</sequence>
<keyword evidence="1" id="KW-0732">Signal</keyword>
<dbReference type="OrthoDB" id="5337308at2759"/>
<organism evidence="2 3">
    <name type="scientific">Paraphoma chrysanthemicola</name>
    <dbReference type="NCBI Taxonomy" id="798071"/>
    <lineage>
        <taxon>Eukaryota</taxon>
        <taxon>Fungi</taxon>
        <taxon>Dikarya</taxon>
        <taxon>Ascomycota</taxon>
        <taxon>Pezizomycotina</taxon>
        <taxon>Dothideomycetes</taxon>
        <taxon>Pleosporomycetidae</taxon>
        <taxon>Pleosporales</taxon>
        <taxon>Pleosporineae</taxon>
        <taxon>Phaeosphaeriaceae</taxon>
        <taxon>Paraphoma</taxon>
    </lineage>
</organism>
<keyword evidence="3" id="KW-1185">Reference proteome</keyword>
<proteinExistence type="predicted"/>
<accession>A0A8K0RKT5</accession>
<reference evidence="2" key="1">
    <citation type="journal article" date="2021" name="Nat. Commun.">
        <title>Genetic determinants of endophytism in the Arabidopsis root mycobiome.</title>
        <authorList>
            <person name="Mesny F."/>
            <person name="Miyauchi S."/>
            <person name="Thiergart T."/>
            <person name="Pickel B."/>
            <person name="Atanasova L."/>
            <person name="Karlsson M."/>
            <person name="Huettel B."/>
            <person name="Barry K.W."/>
            <person name="Haridas S."/>
            <person name="Chen C."/>
            <person name="Bauer D."/>
            <person name="Andreopoulos W."/>
            <person name="Pangilinan J."/>
            <person name="LaButti K."/>
            <person name="Riley R."/>
            <person name="Lipzen A."/>
            <person name="Clum A."/>
            <person name="Drula E."/>
            <person name="Henrissat B."/>
            <person name="Kohler A."/>
            <person name="Grigoriev I.V."/>
            <person name="Martin F.M."/>
            <person name="Hacquard S."/>
        </authorList>
    </citation>
    <scope>NUCLEOTIDE SEQUENCE</scope>
    <source>
        <strain evidence="2">MPI-SDFR-AT-0120</strain>
    </source>
</reference>
<dbReference type="EMBL" id="JAGMVJ010000001">
    <property type="protein sequence ID" value="KAH7095626.1"/>
    <property type="molecule type" value="Genomic_DNA"/>
</dbReference>
<dbReference type="AlphaFoldDB" id="A0A8K0RKT5"/>
<evidence type="ECO:0000256" key="1">
    <source>
        <dbReference type="SAM" id="SignalP"/>
    </source>
</evidence>
<feature type="chain" id="PRO_5035419019" evidence="1">
    <location>
        <begin position="20"/>
        <end position="430"/>
    </location>
</feature>
<evidence type="ECO:0000313" key="3">
    <source>
        <dbReference type="Proteomes" id="UP000813461"/>
    </source>
</evidence>
<name>A0A8K0RKT5_9PLEO</name>
<gene>
    <name evidence="2" type="ORF">FB567DRAFT_575360</name>
</gene>
<feature type="signal peptide" evidence="1">
    <location>
        <begin position="1"/>
        <end position="19"/>
    </location>
</feature>
<comment type="caution">
    <text evidence="2">The sequence shown here is derived from an EMBL/GenBank/DDBJ whole genome shotgun (WGS) entry which is preliminary data.</text>
</comment>
<dbReference type="Proteomes" id="UP000813461">
    <property type="component" value="Unassembled WGS sequence"/>
</dbReference>
<protein>
    <submittedName>
        <fullName evidence="2">Uncharacterized protein</fullName>
    </submittedName>
</protein>